<feature type="transmembrane region" description="Helical" evidence="2">
    <location>
        <begin position="21"/>
        <end position="43"/>
    </location>
</feature>
<keyword evidence="2" id="KW-0472">Membrane</keyword>
<name>D6SRR8_9BACT</name>
<evidence type="ECO:0000256" key="2">
    <source>
        <dbReference type="SAM" id="Phobius"/>
    </source>
</evidence>
<keyword evidence="2" id="KW-0812">Transmembrane</keyword>
<keyword evidence="2" id="KW-1133">Transmembrane helix</keyword>
<dbReference type="Gene3D" id="2.60.120.560">
    <property type="entry name" value="Exo-inulinase, domain 1"/>
    <property type="match status" value="1"/>
</dbReference>
<comment type="caution">
    <text evidence="3">The sequence shown here is derived from an EMBL/GenBank/DDBJ whole genome shotgun (WGS) entry which is preliminary data.</text>
</comment>
<gene>
    <name evidence="3" type="ORF">Dthio_PD0715</name>
</gene>
<reference evidence="3" key="1">
    <citation type="submission" date="2010-05" db="EMBL/GenBank/DDBJ databases">
        <title>The draft genome of Desulfonatronospira thiodismutans ASO3-1.</title>
        <authorList>
            <consortium name="US DOE Joint Genome Institute (JGI-PGF)"/>
            <person name="Lucas S."/>
            <person name="Copeland A."/>
            <person name="Lapidus A."/>
            <person name="Cheng J.-F."/>
            <person name="Bruce D."/>
            <person name="Goodwin L."/>
            <person name="Pitluck S."/>
            <person name="Chertkov O."/>
            <person name="Brettin T."/>
            <person name="Detter J.C."/>
            <person name="Han C."/>
            <person name="Land M.L."/>
            <person name="Hauser L."/>
            <person name="Kyrpides N."/>
            <person name="Mikhailova N."/>
            <person name="Muyzer G."/>
            <person name="Woyke T."/>
        </authorList>
    </citation>
    <scope>NUCLEOTIDE SEQUENCE [LARGE SCALE GENOMIC DNA]</scope>
    <source>
        <strain evidence="3">ASO3-1</strain>
    </source>
</reference>
<organism evidence="3 4">
    <name type="scientific">Desulfonatronospira thiodismutans ASO3-1</name>
    <dbReference type="NCBI Taxonomy" id="555779"/>
    <lineage>
        <taxon>Bacteria</taxon>
        <taxon>Pseudomonadati</taxon>
        <taxon>Thermodesulfobacteriota</taxon>
        <taxon>Desulfovibrionia</taxon>
        <taxon>Desulfovibrionales</taxon>
        <taxon>Desulfonatronovibrionaceae</taxon>
        <taxon>Desulfonatronospira</taxon>
    </lineage>
</organism>
<dbReference type="AlphaFoldDB" id="D6SRR8"/>
<accession>D6SRR8</accession>
<dbReference type="Proteomes" id="UP000005496">
    <property type="component" value="Unassembled WGS sequence"/>
</dbReference>
<protein>
    <submittedName>
        <fullName evidence="3">Uncharacterized protein</fullName>
    </submittedName>
</protein>
<proteinExistence type="predicted"/>
<evidence type="ECO:0000256" key="1">
    <source>
        <dbReference type="SAM" id="MobiDB-lite"/>
    </source>
</evidence>
<keyword evidence="4" id="KW-1185">Reference proteome</keyword>
<feature type="region of interest" description="Disordered" evidence="1">
    <location>
        <begin position="170"/>
        <end position="190"/>
    </location>
</feature>
<sequence length="590" mass="66036">MTNTHLRQKKNVAICGAQSGSVLMYLVAVIVVAGALSAGLVSLTTTSTFTQLSQGNSEQARYMAMAGYEYAKKRLHENAPDIDIDEIADEDEGYSLGDHGSFKLKLGEIDNDLFAGRYEIVSEGIAYKGTSRQASYKIKGKFSPGFIDVPYAEMSEKEIENFIHHSAVKVPDDQNRDDWEPDSDPDNRVPDDVKVLRSSVGGSMLFVPVPATNDYNQYIVRAVVRNSEADSEGYAVFFDTELNDENKPDPGYSFNMDPDADELSIREWDDGERADEPETEVDPEKIEDFDYEDFYYIEIRVTGNSRAARATIYDLEDGANYDYTPKNIRNFKNDGPWNLDSDLSLSHSFSFDFDFTSEEQIYAGFKILGDEPVYFHHLEIELIHDDGQIIIIDDEGNRIEEEFSPILELPTDEHENWVELEIKSGVGTQEYDEFDFYAPEGITVESGVEFLSESAQGKVKLEADSGDINIEDGVVFSTTDSAGNDPEEIYIKTCGNVDIQGAQFDARRYIYIEAGGSINARDADLTVSTNSAQLGIDFVLNKECADIETGNIEVENLYMEFLNRDQQAEADPCEAIEGDLRDLSDNFDCP</sequence>
<dbReference type="EMBL" id="ACJN02000003">
    <property type="protein sequence ID" value="EFI33384.1"/>
    <property type="molecule type" value="Genomic_DNA"/>
</dbReference>
<evidence type="ECO:0000313" key="3">
    <source>
        <dbReference type="EMBL" id="EFI33384.1"/>
    </source>
</evidence>
<evidence type="ECO:0000313" key="4">
    <source>
        <dbReference type="Proteomes" id="UP000005496"/>
    </source>
</evidence>